<feature type="compositionally biased region" description="Low complexity" evidence="9">
    <location>
        <begin position="355"/>
        <end position="367"/>
    </location>
</feature>
<dbReference type="GO" id="GO:0008270">
    <property type="term" value="F:zinc ion binding"/>
    <property type="evidence" value="ECO:0007669"/>
    <property type="project" value="UniProtKB-KW"/>
</dbReference>
<dbReference type="FunFam" id="3.30.40.10:FF:000824">
    <property type="entry name" value="E3 ubiquitin-protein ligase RNF13"/>
    <property type="match status" value="1"/>
</dbReference>
<dbReference type="PROSITE" id="PS50089">
    <property type="entry name" value="ZF_RING_2"/>
    <property type="match status" value="1"/>
</dbReference>
<dbReference type="InterPro" id="IPR051653">
    <property type="entry name" value="E3_ligase_sorting_rcpt"/>
</dbReference>
<sequence length="496" mass="55687">MSRISFILPCFLLSIIRMTMSDVYVYNDGNKLVEDYDDQPAGFGPAFTSSGITGYVTLTNPRNACTKVAPVPNFPISKYRWIALIPRTKSEDTCDFDLKVLNAQNANFSAVIIYNYDDSLIIMSPHGRDIEIPSTLITHSDGISIIANYVYNDSLTNSTPQFRIKISTEQLFRFGAYLIPFICIISVSFISLIVFALVRCYILRRRLRRHRLPRSALKQLQIKKFVKGDRWEVCAVCLDDFEEGAKLRILPCDHAYHMKCIDPWLVNNRRQCPICKRYVFPNHDNSDEEENNGPTITERTPLIPSSSDNSVSILARTHQSERRILNSSGNAISNFTSTNINGSSDSDDDNDDDGSSPSRRTTTSRITTNDLVFDRPLLTSERYSDSKLPRVALRTSSSEDIVDNNATTNTTTTTYESFHDSLSASFTTPRAANFFVGSSGGTLDNTNISASSVVEDSSNIETDDTDERMHSVLTDIEINHAYVPDDETTSELRINL</sequence>
<keyword evidence="7 10" id="KW-0472">Membrane</keyword>
<protein>
    <recommendedName>
        <fullName evidence="12">RING-type domain-containing protein</fullName>
    </recommendedName>
</protein>
<evidence type="ECO:0000256" key="10">
    <source>
        <dbReference type="SAM" id="Phobius"/>
    </source>
</evidence>
<keyword evidence="4 8" id="KW-0863">Zinc-finger</keyword>
<reference evidence="13" key="1">
    <citation type="submission" date="2021-02" db="EMBL/GenBank/DDBJ databases">
        <authorList>
            <person name="Nowell W R."/>
        </authorList>
    </citation>
    <scope>NUCLEOTIDE SEQUENCE</scope>
</reference>
<evidence type="ECO:0000256" key="8">
    <source>
        <dbReference type="PROSITE-ProRule" id="PRU00175"/>
    </source>
</evidence>
<feature type="signal peptide" evidence="11">
    <location>
        <begin position="1"/>
        <end position="21"/>
    </location>
</feature>
<dbReference type="Pfam" id="PF13639">
    <property type="entry name" value="zf-RING_2"/>
    <property type="match status" value="1"/>
</dbReference>
<dbReference type="AlphaFoldDB" id="A0A818VEL6"/>
<evidence type="ECO:0000256" key="4">
    <source>
        <dbReference type="ARBA" id="ARBA00022771"/>
    </source>
</evidence>
<evidence type="ECO:0000259" key="12">
    <source>
        <dbReference type="PROSITE" id="PS50089"/>
    </source>
</evidence>
<dbReference type="Gene3D" id="3.30.40.10">
    <property type="entry name" value="Zinc/RING finger domain, C3HC4 (zinc finger)"/>
    <property type="match status" value="1"/>
</dbReference>
<name>A0A818VEL6_9BILA</name>
<feature type="compositionally biased region" description="Acidic residues" evidence="9">
    <location>
        <begin position="345"/>
        <end position="354"/>
    </location>
</feature>
<comment type="caution">
    <text evidence="13">The sequence shown here is derived from an EMBL/GenBank/DDBJ whole genome shotgun (WGS) entry which is preliminary data.</text>
</comment>
<accession>A0A818VEL6</accession>
<evidence type="ECO:0000256" key="6">
    <source>
        <dbReference type="ARBA" id="ARBA00022989"/>
    </source>
</evidence>
<keyword evidence="11" id="KW-0732">Signal</keyword>
<keyword evidence="3" id="KW-0479">Metal-binding</keyword>
<dbReference type="PANTHER" id="PTHR47168">
    <property type="entry name" value="RING ZINC FINGER DOMAIN SUPERFAMILY PROTEIN-RELATED"/>
    <property type="match status" value="1"/>
</dbReference>
<proteinExistence type="predicted"/>
<feature type="region of interest" description="Disordered" evidence="9">
    <location>
        <begin position="286"/>
        <end position="309"/>
    </location>
</feature>
<dbReference type="Pfam" id="PF02225">
    <property type="entry name" value="PA"/>
    <property type="match status" value="1"/>
</dbReference>
<dbReference type="InterPro" id="IPR013083">
    <property type="entry name" value="Znf_RING/FYVE/PHD"/>
</dbReference>
<evidence type="ECO:0000256" key="11">
    <source>
        <dbReference type="SAM" id="SignalP"/>
    </source>
</evidence>
<evidence type="ECO:0000256" key="2">
    <source>
        <dbReference type="ARBA" id="ARBA00022692"/>
    </source>
</evidence>
<dbReference type="InterPro" id="IPR001841">
    <property type="entry name" value="Znf_RING"/>
</dbReference>
<gene>
    <name evidence="13" type="ORF">KIK155_LOCUS26976</name>
</gene>
<feature type="domain" description="RING-type" evidence="12">
    <location>
        <begin position="234"/>
        <end position="276"/>
    </location>
</feature>
<evidence type="ECO:0000313" key="13">
    <source>
        <dbReference type="EMBL" id="CAF3705773.1"/>
    </source>
</evidence>
<dbReference type="Proteomes" id="UP000663865">
    <property type="component" value="Unassembled WGS sequence"/>
</dbReference>
<feature type="compositionally biased region" description="Polar residues" evidence="9">
    <location>
        <begin position="292"/>
        <end position="309"/>
    </location>
</feature>
<dbReference type="Gene3D" id="3.50.30.30">
    <property type="match status" value="1"/>
</dbReference>
<dbReference type="PANTHER" id="PTHR47168:SF1">
    <property type="entry name" value="OS02G0798600 PROTEIN"/>
    <property type="match status" value="1"/>
</dbReference>
<dbReference type="SUPFAM" id="SSF57850">
    <property type="entry name" value="RING/U-box"/>
    <property type="match status" value="1"/>
</dbReference>
<feature type="compositionally biased region" description="Polar residues" evidence="9">
    <location>
        <begin position="326"/>
        <end position="340"/>
    </location>
</feature>
<keyword evidence="2 10" id="KW-0812">Transmembrane</keyword>
<evidence type="ECO:0000256" key="1">
    <source>
        <dbReference type="ARBA" id="ARBA00004167"/>
    </source>
</evidence>
<keyword evidence="5" id="KW-0862">Zinc</keyword>
<dbReference type="EMBL" id="CAJNYV010004887">
    <property type="protein sequence ID" value="CAF3705773.1"/>
    <property type="molecule type" value="Genomic_DNA"/>
</dbReference>
<dbReference type="SMART" id="SM00184">
    <property type="entry name" value="RING"/>
    <property type="match status" value="1"/>
</dbReference>
<comment type="subcellular location">
    <subcellularLocation>
        <location evidence="1">Membrane</location>
        <topology evidence="1">Single-pass membrane protein</topology>
    </subcellularLocation>
</comment>
<evidence type="ECO:0000256" key="5">
    <source>
        <dbReference type="ARBA" id="ARBA00022833"/>
    </source>
</evidence>
<evidence type="ECO:0000256" key="3">
    <source>
        <dbReference type="ARBA" id="ARBA00022723"/>
    </source>
</evidence>
<feature type="region of interest" description="Disordered" evidence="9">
    <location>
        <begin position="326"/>
        <end position="367"/>
    </location>
</feature>
<dbReference type="InterPro" id="IPR003137">
    <property type="entry name" value="PA_domain"/>
</dbReference>
<evidence type="ECO:0000256" key="7">
    <source>
        <dbReference type="ARBA" id="ARBA00023136"/>
    </source>
</evidence>
<organism evidence="13 14">
    <name type="scientific">Rotaria socialis</name>
    <dbReference type="NCBI Taxonomy" id="392032"/>
    <lineage>
        <taxon>Eukaryota</taxon>
        <taxon>Metazoa</taxon>
        <taxon>Spiralia</taxon>
        <taxon>Gnathifera</taxon>
        <taxon>Rotifera</taxon>
        <taxon>Eurotatoria</taxon>
        <taxon>Bdelloidea</taxon>
        <taxon>Philodinida</taxon>
        <taxon>Philodinidae</taxon>
        <taxon>Rotaria</taxon>
    </lineage>
</organism>
<feature type="transmembrane region" description="Helical" evidence="10">
    <location>
        <begin position="174"/>
        <end position="202"/>
    </location>
</feature>
<evidence type="ECO:0000256" key="9">
    <source>
        <dbReference type="SAM" id="MobiDB-lite"/>
    </source>
</evidence>
<evidence type="ECO:0000313" key="14">
    <source>
        <dbReference type="Proteomes" id="UP000663865"/>
    </source>
</evidence>
<feature type="chain" id="PRO_5032896639" description="RING-type domain-containing protein" evidence="11">
    <location>
        <begin position="22"/>
        <end position="496"/>
    </location>
</feature>
<dbReference type="GO" id="GO:0016020">
    <property type="term" value="C:membrane"/>
    <property type="evidence" value="ECO:0007669"/>
    <property type="project" value="UniProtKB-SubCell"/>
</dbReference>
<keyword evidence="6 10" id="KW-1133">Transmembrane helix</keyword>